<proteinExistence type="inferred from homology"/>
<comment type="caution">
    <text evidence="5">The sequence shown here is derived from an EMBL/GenBank/DDBJ whole genome shotgun (WGS) entry which is preliminary data.</text>
</comment>
<dbReference type="InterPro" id="IPR020904">
    <property type="entry name" value="Sc_DH/Rdtase_CS"/>
</dbReference>
<dbReference type="OrthoDB" id="6823797at2"/>
<dbReference type="Proteomes" id="UP000003856">
    <property type="component" value="Unassembled WGS sequence"/>
</dbReference>
<dbReference type="SMART" id="SM00822">
    <property type="entry name" value="PKS_KR"/>
    <property type="match status" value="1"/>
</dbReference>
<dbReference type="PROSITE" id="PS51257">
    <property type="entry name" value="PROKAR_LIPOPROTEIN"/>
    <property type="match status" value="1"/>
</dbReference>
<keyword evidence="2" id="KW-0560">Oxidoreductase</keyword>
<dbReference type="Pfam" id="PF13561">
    <property type="entry name" value="adh_short_C2"/>
    <property type="match status" value="1"/>
</dbReference>
<accession>C5T166</accession>
<keyword evidence="6" id="KW-1185">Reference proteome</keyword>
<dbReference type="InterPro" id="IPR057326">
    <property type="entry name" value="KR_dom"/>
</dbReference>
<dbReference type="NCBIfam" id="NF009466">
    <property type="entry name" value="PRK12826.1-2"/>
    <property type="match status" value="1"/>
</dbReference>
<sequence length="254" mass="26683">MYKFDGKTVLVTGAGSGMGAACLQRLYDEGATVVAMDIRIDDLEKAVQRLADPSRVQVVEVDIANHAQVAAVVSSVAERAPHLWGLVNCAGVRGIGTLMDWTPEEWHRVISINLDGTFNICQAFARALMKANAPGAIVNISSTAGIRAVPNRLAYVAAKMGVSGITQAMALELGPAGIRVNAVCPGLIRTPMITNTLADPENVERIEAAYPLRRVGEPEEVAAVVAFLLSNEASFVTGAILPVDGGNTAGKPSH</sequence>
<dbReference type="PANTHER" id="PTHR24321">
    <property type="entry name" value="DEHYDROGENASES, SHORT CHAIN"/>
    <property type="match status" value="1"/>
</dbReference>
<dbReference type="GO" id="GO:0016491">
    <property type="term" value="F:oxidoreductase activity"/>
    <property type="evidence" value="ECO:0007669"/>
    <property type="project" value="UniProtKB-KW"/>
</dbReference>
<dbReference type="RefSeq" id="WP_005793336.1">
    <property type="nucleotide sequence ID" value="NZ_ACQT01000009.1"/>
</dbReference>
<dbReference type="FunFam" id="3.40.50.720:FF:000084">
    <property type="entry name" value="Short-chain dehydrogenase reductase"/>
    <property type="match status" value="1"/>
</dbReference>
<dbReference type="PROSITE" id="PS00061">
    <property type="entry name" value="ADH_SHORT"/>
    <property type="match status" value="1"/>
</dbReference>
<evidence type="ECO:0000256" key="2">
    <source>
        <dbReference type="ARBA" id="ARBA00023002"/>
    </source>
</evidence>
<dbReference type="CDD" id="cd05233">
    <property type="entry name" value="SDR_c"/>
    <property type="match status" value="1"/>
</dbReference>
<dbReference type="PRINTS" id="PR00080">
    <property type="entry name" value="SDRFAMILY"/>
</dbReference>
<dbReference type="SUPFAM" id="SSF51735">
    <property type="entry name" value="NAD(P)-binding Rossmann-fold domains"/>
    <property type="match status" value="1"/>
</dbReference>
<dbReference type="NCBIfam" id="NF005559">
    <property type="entry name" value="PRK07231.1"/>
    <property type="match status" value="1"/>
</dbReference>
<dbReference type="AlphaFoldDB" id="C5T166"/>
<evidence type="ECO:0000256" key="3">
    <source>
        <dbReference type="ARBA" id="ARBA00023027"/>
    </source>
</evidence>
<evidence type="ECO:0000313" key="6">
    <source>
        <dbReference type="Proteomes" id="UP000003856"/>
    </source>
</evidence>
<evidence type="ECO:0000256" key="1">
    <source>
        <dbReference type="ARBA" id="ARBA00006484"/>
    </source>
</evidence>
<dbReference type="EMBL" id="ACQT01000009">
    <property type="protein sequence ID" value="EER61810.1"/>
    <property type="molecule type" value="Genomic_DNA"/>
</dbReference>
<feature type="domain" description="Ketoreductase" evidence="4">
    <location>
        <begin position="7"/>
        <end position="186"/>
    </location>
</feature>
<dbReference type="InterPro" id="IPR002347">
    <property type="entry name" value="SDR_fam"/>
</dbReference>
<keyword evidence="3" id="KW-0520">NAD</keyword>
<dbReference type="PANTHER" id="PTHR24321:SF8">
    <property type="entry name" value="ESTRADIOL 17-BETA-DEHYDROGENASE 8-RELATED"/>
    <property type="match status" value="1"/>
</dbReference>
<organism evidence="5 6">
    <name type="scientific">Acidovorax delafieldii 2AN</name>
    <dbReference type="NCBI Taxonomy" id="573060"/>
    <lineage>
        <taxon>Bacteria</taxon>
        <taxon>Pseudomonadati</taxon>
        <taxon>Pseudomonadota</taxon>
        <taxon>Betaproteobacteria</taxon>
        <taxon>Burkholderiales</taxon>
        <taxon>Comamonadaceae</taxon>
        <taxon>Acidovorax</taxon>
    </lineage>
</organism>
<reference evidence="5 6" key="1">
    <citation type="submission" date="2009-05" db="EMBL/GenBank/DDBJ databases">
        <title>The draft genome of Acidovorax delafieldii 2AN.</title>
        <authorList>
            <consortium name="US DOE Joint Genome Institute (JGI-PGF)"/>
            <person name="Lucas S."/>
            <person name="Copeland A."/>
            <person name="Lapidus A."/>
            <person name="Glavina del Rio T."/>
            <person name="Tice H."/>
            <person name="Bruce D."/>
            <person name="Goodwin L."/>
            <person name="Pitluck S."/>
            <person name="Larimer F."/>
            <person name="Land M.L."/>
            <person name="Hauser L."/>
            <person name="Shelobolina E.S."/>
            <person name="Picardal F."/>
            <person name="Roden E."/>
            <person name="Emerson D."/>
        </authorList>
    </citation>
    <scope>NUCLEOTIDE SEQUENCE [LARGE SCALE GENOMIC DNA]</scope>
    <source>
        <strain evidence="5 6">2AN</strain>
    </source>
</reference>
<dbReference type="Gene3D" id="3.40.50.720">
    <property type="entry name" value="NAD(P)-binding Rossmann-like Domain"/>
    <property type="match status" value="1"/>
</dbReference>
<evidence type="ECO:0000259" key="4">
    <source>
        <dbReference type="SMART" id="SM00822"/>
    </source>
</evidence>
<dbReference type="PRINTS" id="PR00081">
    <property type="entry name" value="GDHRDH"/>
</dbReference>
<gene>
    <name evidence="5" type="ORF">AcdelDRAFT_0646</name>
</gene>
<evidence type="ECO:0000313" key="5">
    <source>
        <dbReference type="EMBL" id="EER61810.1"/>
    </source>
</evidence>
<protein>
    <submittedName>
        <fullName evidence="5">Short-chain dehydrogenase/reductase SDR</fullName>
    </submittedName>
</protein>
<dbReference type="InterPro" id="IPR036291">
    <property type="entry name" value="NAD(P)-bd_dom_sf"/>
</dbReference>
<comment type="similarity">
    <text evidence="1">Belongs to the short-chain dehydrogenases/reductases (SDR) family.</text>
</comment>
<name>C5T166_ACIDE</name>
<dbReference type="PATRIC" id="fig|573060.9.peg.4587"/>